<dbReference type="Gene3D" id="1.20.1090.10">
    <property type="entry name" value="Dehydroquinate synthase-like - alpha domain"/>
    <property type="match status" value="1"/>
</dbReference>
<dbReference type="EMBL" id="VSSQ01020314">
    <property type="protein sequence ID" value="MPM65071.1"/>
    <property type="molecule type" value="Genomic_DNA"/>
</dbReference>
<dbReference type="PANTHER" id="PTHR43633">
    <property type="entry name" value="ALCOHOL DEHYDROGENASE YQHD"/>
    <property type="match status" value="1"/>
</dbReference>
<dbReference type="GO" id="GO:1990362">
    <property type="term" value="F:butanol dehydrogenase (NAD+) activity"/>
    <property type="evidence" value="ECO:0007669"/>
    <property type="project" value="InterPro"/>
</dbReference>
<dbReference type="Pfam" id="PF00465">
    <property type="entry name" value="Fe-ADH"/>
    <property type="match status" value="1"/>
</dbReference>
<dbReference type="PANTHER" id="PTHR43633:SF1">
    <property type="entry name" value="ALCOHOL DEHYDROGENASE YQHD"/>
    <property type="match status" value="1"/>
</dbReference>
<comment type="caution">
    <text evidence="4">The sequence shown here is derived from an EMBL/GenBank/DDBJ whole genome shotgun (WGS) entry which is preliminary data.</text>
</comment>
<proteinExistence type="predicted"/>
<dbReference type="GO" id="GO:0046872">
    <property type="term" value="F:metal ion binding"/>
    <property type="evidence" value="ECO:0007669"/>
    <property type="project" value="InterPro"/>
</dbReference>
<dbReference type="SUPFAM" id="SSF56796">
    <property type="entry name" value="Dehydroquinate synthase-like"/>
    <property type="match status" value="1"/>
</dbReference>
<feature type="domain" description="Fe-containing alcohol dehydrogenase-like C-terminal" evidence="3">
    <location>
        <begin position="194"/>
        <end position="388"/>
    </location>
</feature>
<dbReference type="InterPro" id="IPR001670">
    <property type="entry name" value="ADH_Fe/GldA"/>
</dbReference>
<gene>
    <name evidence="4" type="primary">bdhA_14</name>
    <name evidence="4" type="ORF">SDC9_111963</name>
</gene>
<evidence type="ECO:0000259" key="3">
    <source>
        <dbReference type="Pfam" id="PF25137"/>
    </source>
</evidence>
<evidence type="ECO:0000256" key="1">
    <source>
        <dbReference type="ARBA" id="ARBA00023002"/>
    </source>
</evidence>
<dbReference type="GO" id="GO:0005829">
    <property type="term" value="C:cytosol"/>
    <property type="evidence" value="ECO:0007669"/>
    <property type="project" value="TreeGrafter"/>
</dbReference>
<protein>
    <submittedName>
        <fullName evidence="4">NADH-dependent butanol dehydrogenase A</fullName>
        <ecNumber evidence="4">1.1.1.-</ecNumber>
    </submittedName>
</protein>
<keyword evidence="1 4" id="KW-0560">Oxidoreductase</keyword>
<feature type="domain" description="Alcohol dehydrogenase iron-type/glycerol dehydrogenase GldA" evidence="2">
    <location>
        <begin position="9"/>
        <end position="179"/>
    </location>
</feature>
<sequence length="393" mass="41897">MQSFTYHLPTEIVFGKEAQLQTAVEIKKYGGSRVLLVSGGHSAERSGLLAQLRTQLTEAGLAVESFGGVQPNPRVDHAREGVRRAVQKKADFILAVGGGSVIDTAKAIAHGAANPGTDLWQFWLGRESVTKSLPVGVVLTIAAAGSETSDSAVLTDEESGVKRGLSTPFNRPAFAILNPELTMTLPLFQVTCGIVDIMMHTMDRYFNPVRGNELTDALAEAVLRTAIANGRRAVADRQDYDAMSELMWCGSVSHNGMTGLGGLKDFAPHQLGHELSARFDVAHGASLSAVWGAWAAVVFDTDPARFAQFGRNVWGLTGSDDAAVGHAAVDATVAYFKEIGMPTCFTELGIGVQSEEALAQMADAVTYHGKRKIGTFLPMGGSEIFAAYRNANR</sequence>
<evidence type="ECO:0000313" key="4">
    <source>
        <dbReference type="EMBL" id="MPM65071.1"/>
    </source>
</evidence>
<dbReference type="Pfam" id="PF25137">
    <property type="entry name" value="ADH_Fe_C"/>
    <property type="match status" value="1"/>
</dbReference>
<dbReference type="InterPro" id="IPR056798">
    <property type="entry name" value="ADH_Fe_C"/>
</dbReference>
<dbReference type="AlphaFoldDB" id="A0A645BKL9"/>
<reference evidence="4" key="1">
    <citation type="submission" date="2019-08" db="EMBL/GenBank/DDBJ databases">
        <authorList>
            <person name="Kucharzyk K."/>
            <person name="Murdoch R.W."/>
            <person name="Higgins S."/>
            <person name="Loffler F."/>
        </authorList>
    </citation>
    <scope>NUCLEOTIDE SEQUENCE</scope>
</reference>
<organism evidence="4">
    <name type="scientific">bioreactor metagenome</name>
    <dbReference type="NCBI Taxonomy" id="1076179"/>
    <lineage>
        <taxon>unclassified sequences</taxon>
        <taxon>metagenomes</taxon>
        <taxon>ecological metagenomes</taxon>
    </lineage>
</organism>
<evidence type="ECO:0000259" key="2">
    <source>
        <dbReference type="Pfam" id="PF00465"/>
    </source>
</evidence>
<dbReference type="GO" id="GO:1990002">
    <property type="term" value="F:methylglyoxal reductase (NADPH) (acetol producing) activity"/>
    <property type="evidence" value="ECO:0007669"/>
    <property type="project" value="TreeGrafter"/>
</dbReference>
<dbReference type="CDD" id="cd08187">
    <property type="entry name" value="BDH"/>
    <property type="match status" value="1"/>
</dbReference>
<dbReference type="GO" id="GO:0008106">
    <property type="term" value="F:alcohol dehydrogenase (NADP+) activity"/>
    <property type="evidence" value="ECO:0007669"/>
    <property type="project" value="TreeGrafter"/>
</dbReference>
<dbReference type="Gene3D" id="3.40.50.1970">
    <property type="match status" value="1"/>
</dbReference>
<accession>A0A645BKL9</accession>
<dbReference type="EC" id="1.1.1.-" evidence="4"/>
<name>A0A645BKL9_9ZZZZ</name>
<dbReference type="InterPro" id="IPR044731">
    <property type="entry name" value="BDH-like"/>
</dbReference>
<dbReference type="FunFam" id="3.40.50.1970:FF:000003">
    <property type="entry name" value="Alcohol dehydrogenase, iron-containing"/>
    <property type="match status" value="1"/>
</dbReference>